<feature type="domain" description="Reverse transcriptase Ty1/copia-type" evidence="1">
    <location>
        <begin position="88"/>
        <end position="212"/>
    </location>
</feature>
<reference evidence="2" key="2">
    <citation type="journal article" date="2024" name="Plant">
        <title>Genomic evolution and insights into agronomic trait innovations of Sesamum species.</title>
        <authorList>
            <person name="Miao H."/>
            <person name="Wang L."/>
            <person name="Qu L."/>
            <person name="Liu H."/>
            <person name="Sun Y."/>
            <person name="Le M."/>
            <person name="Wang Q."/>
            <person name="Wei S."/>
            <person name="Zheng Y."/>
            <person name="Lin W."/>
            <person name="Duan Y."/>
            <person name="Cao H."/>
            <person name="Xiong S."/>
            <person name="Wang X."/>
            <person name="Wei L."/>
            <person name="Li C."/>
            <person name="Ma Q."/>
            <person name="Ju M."/>
            <person name="Zhao R."/>
            <person name="Li G."/>
            <person name="Mu C."/>
            <person name="Tian Q."/>
            <person name="Mei H."/>
            <person name="Zhang T."/>
            <person name="Gao T."/>
            <person name="Zhang H."/>
        </authorList>
    </citation>
    <scope>NUCLEOTIDE SEQUENCE</scope>
    <source>
        <strain evidence="2">KEN1</strain>
    </source>
</reference>
<protein>
    <submittedName>
        <fullName evidence="2">Retrovirus-related Pol polyprotein from transposon RE1</fullName>
    </submittedName>
</protein>
<dbReference type="InterPro" id="IPR013103">
    <property type="entry name" value="RVT_2"/>
</dbReference>
<dbReference type="Pfam" id="PF07727">
    <property type="entry name" value="RVT_2"/>
    <property type="match status" value="2"/>
</dbReference>
<dbReference type="SUPFAM" id="SSF56672">
    <property type="entry name" value="DNA/RNA polymerases"/>
    <property type="match status" value="1"/>
</dbReference>
<dbReference type="InterPro" id="IPR043502">
    <property type="entry name" value="DNA/RNA_pol_sf"/>
</dbReference>
<dbReference type="EMBL" id="JACGWN010000007">
    <property type="protein sequence ID" value="KAL0445220.1"/>
    <property type="molecule type" value="Genomic_DNA"/>
</dbReference>
<organism evidence="2">
    <name type="scientific">Sesamum latifolium</name>
    <dbReference type="NCBI Taxonomy" id="2727402"/>
    <lineage>
        <taxon>Eukaryota</taxon>
        <taxon>Viridiplantae</taxon>
        <taxon>Streptophyta</taxon>
        <taxon>Embryophyta</taxon>
        <taxon>Tracheophyta</taxon>
        <taxon>Spermatophyta</taxon>
        <taxon>Magnoliopsida</taxon>
        <taxon>eudicotyledons</taxon>
        <taxon>Gunneridae</taxon>
        <taxon>Pentapetalae</taxon>
        <taxon>asterids</taxon>
        <taxon>lamiids</taxon>
        <taxon>Lamiales</taxon>
        <taxon>Pedaliaceae</taxon>
        <taxon>Sesamum</taxon>
    </lineage>
</organism>
<name>A0AAW2WUS9_9LAMI</name>
<sequence length="213" mass="24439">MHFVAQLSILQELKSYNQAHGHLEWEKAMTEELKALEANNTWEVTSLPPGKKGIGLRWVYKLKLNPDGSVNRYKAWLVAKGYNQIEAYSWPVHQLDINNGFLHGFLDEEIYMSPPDGYPVRPGEVCKLKRSLYGLKHASRQWNQEFTLKLADFGFTQSVYDHCLFTKTAPDGFLTLLVYVYNILVMGPSESLITEVKSYLDALFTIKDLGYVK</sequence>
<evidence type="ECO:0000313" key="2">
    <source>
        <dbReference type="EMBL" id="KAL0445220.1"/>
    </source>
</evidence>
<comment type="caution">
    <text evidence="2">The sequence shown here is derived from an EMBL/GenBank/DDBJ whole genome shotgun (WGS) entry which is preliminary data.</text>
</comment>
<dbReference type="AlphaFoldDB" id="A0AAW2WUS9"/>
<reference evidence="2" key="1">
    <citation type="submission" date="2020-06" db="EMBL/GenBank/DDBJ databases">
        <authorList>
            <person name="Li T."/>
            <person name="Hu X."/>
            <person name="Zhang T."/>
            <person name="Song X."/>
            <person name="Zhang H."/>
            <person name="Dai N."/>
            <person name="Sheng W."/>
            <person name="Hou X."/>
            <person name="Wei L."/>
        </authorList>
    </citation>
    <scope>NUCLEOTIDE SEQUENCE</scope>
    <source>
        <strain evidence="2">KEN1</strain>
        <tissue evidence="2">Leaf</tissue>
    </source>
</reference>
<gene>
    <name evidence="2" type="ORF">Slati_2244700</name>
</gene>
<evidence type="ECO:0000259" key="1">
    <source>
        <dbReference type="Pfam" id="PF07727"/>
    </source>
</evidence>
<feature type="domain" description="Reverse transcriptase Ty1/copia-type" evidence="1">
    <location>
        <begin position="39"/>
        <end position="86"/>
    </location>
</feature>
<proteinExistence type="predicted"/>
<accession>A0AAW2WUS9</accession>